<dbReference type="EMBL" id="CAJNOJ010000344">
    <property type="protein sequence ID" value="CAF1409852.1"/>
    <property type="molecule type" value="Genomic_DNA"/>
</dbReference>
<feature type="domain" description="G-protein coupled receptors family 1 profile" evidence="6">
    <location>
        <begin position="1"/>
        <end position="240"/>
    </location>
</feature>
<evidence type="ECO:0000256" key="3">
    <source>
        <dbReference type="ARBA" id="ARBA00022989"/>
    </source>
</evidence>
<evidence type="ECO:0000313" key="10">
    <source>
        <dbReference type="Proteomes" id="UP000663852"/>
    </source>
</evidence>
<comment type="caution">
    <text evidence="7">The sequence shown here is derived from an EMBL/GenBank/DDBJ whole genome shotgun (WGS) entry which is preliminary data.</text>
</comment>
<gene>
    <name evidence="7" type="ORF">EDS130_LOCUS36642</name>
    <name evidence="8" type="ORF">XAT740_LOCUS35218</name>
</gene>
<keyword evidence="3 5" id="KW-1133">Transmembrane helix</keyword>
<sequence>MLRSALNNHVIIVLLIAGLIEELTDIPWYIHYYRTGTALSLTSAFCYTWAYIGSNIYVLNFILMAWASIERHILIFHSKWFATRWVCFALHYLPIAICLIVPSLFYLFTYFILPCDTSFNYNGALCELYTCVLNHRWGLYFDGLINYLIPIWVTVIFSTALFVRVIYQKYRVHQKIVWRNYKKLAGQLLLISALYVSLQFPPMILYAAYSIGLPCEIGADYYNNSMFFTYWIILFTPFTIIVSLPELKMKFRRLILFSRHRNSITPK</sequence>
<protein>
    <recommendedName>
        <fullName evidence="6">G-protein coupled receptors family 1 profile domain-containing protein</fullName>
    </recommendedName>
</protein>
<evidence type="ECO:0000259" key="6">
    <source>
        <dbReference type="PROSITE" id="PS50262"/>
    </source>
</evidence>
<feature type="transmembrane region" description="Helical" evidence="5">
    <location>
        <begin position="90"/>
        <end position="113"/>
    </location>
</feature>
<organism evidence="7 10">
    <name type="scientific">Adineta ricciae</name>
    <name type="common">Rotifer</name>
    <dbReference type="NCBI Taxonomy" id="249248"/>
    <lineage>
        <taxon>Eukaryota</taxon>
        <taxon>Metazoa</taxon>
        <taxon>Spiralia</taxon>
        <taxon>Gnathifera</taxon>
        <taxon>Rotifera</taxon>
        <taxon>Eurotatoria</taxon>
        <taxon>Bdelloidea</taxon>
        <taxon>Adinetida</taxon>
        <taxon>Adinetidae</taxon>
        <taxon>Adineta</taxon>
    </lineage>
</organism>
<dbReference type="Proteomes" id="UP000663828">
    <property type="component" value="Unassembled WGS sequence"/>
</dbReference>
<evidence type="ECO:0000256" key="5">
    <source>
        <dbReference type="SAM" id="Phobius"/>
    </source>
</evidence>
<evidence type="ECO:0000313" key="8">
    <source>
        <dbReference type="EMBL" id="CAF1420892.1"/>
    </source>
</evidence>
<feature type="transmembrane region" description="Helical" evidence="5">
    <location>
        <begin position="48"/>
        <end position="69"/>
    </location>
</feature>
<evidence type="ECO:0000313" key="9">
    <source>
        <dbReference type="Proteomes" id="UP000663828"/>
    </source>
</evidence>
<evidence type="ECO:0000256" key="4">
    <source>
        <dbReference type="ARBA" id="ARBA00023136"/>
    </source>
</evidence>
<dbReference type="SUPFAM" id="SSF81321">
    <property type="entry name" value="Family A G protein-coupled receptor-like"/>
    <property type="match status" value="1"/>
</dbReference>
<dbReference type="AlphaFoldDB" id="A0A815LKZ7"/>
<dbReference type="InterPro" id="IPR017452">
    <property type="entry name" value="GPCR_Rhodpsn_7TM"/>
</dbReference>
<accession>A0A815LKZ7</accession>
<keyword evidence="2 5" id="KW-0812">Transmembrane</keyword>
<reference evidence="7" key="1">
    <citation type="submission" date="2021-02" db="EMBL/GenBank/DDBJ databases">
        <authorList>
            <person name="Nowell W R."/>
        </authorList>
    </citation>
    <scope>NUCLEOTIDE SEQUENCE</scope>
</reference>
<proteinExistence type="predicted"/>
<evidence type="ECO:0000256" key="2">
    <source>
        <dbReference type="ARBA" id="ARBA00022692"/>
    </source>
</evidence>
<dbReference type="PROSITE" id="PS50262">
    <property type="entry name" value="G_PROTEIN_RECEP_F1_2"/>
    <property type="match status" value="1"/>
</dbReference>
<comment type="subcellular location">
    <subcellularLocation>
        <location evidence="1">Membrane</location>
    </subcellularLocation>
</comment>
<feature type="transmembrane region" description="Helical" evidence="5">
    <location>
        <begin position="188"/>
        <end position="208"/>
    </location>
</feature>
<feature type="transmembrane region" description="Helical" evidence="5">
    <location>
        <begin position="144"/>
        <end position="167"/>
    </location>
</feature>
<dbReference type="GO" id="GO:0016020">
    <property type="term" value="C:membrane"/>
    <property type="evidence" value="ECO:0007669"/>
    <property type="project" value="UniProtKB-SubCell"/>
</dbReference>
<evidence type="ECO:0000256" key="1">
    <source>
        <dbReference type="ARBA" id="ARBA00004370"/>
    </source>
</evidence>
<evidence type="ECO:0000313" key="7">
    <source>
        <dbReference type="EMBL" id="CAF1409852.1"/>
    </source>
</evidence>
<dbReference type="Proteomes" id="UP000663852">
    <property type="component" value="Unassembled WGS sequence"/>
</dbReference>
<feature type="transmembrane region" description="Helical" evidence="5">
    <location>
        <begin position="228"/>
        <end position="247"/>
    </location>
</feature>
<name>A0A815LKZ7_ADIRI</name>
<keyword evidence="9" id="KW-1185">Reference proteome</keyword>
<dbReference type="EMBL" id="CAJNOR010003509">
    <property type="protein sequence ID" value="CAF1420892.1"/>
    <property type="molecule type" value="Genomic_DNA"/>
</dbReference>
<keyword evidence="4 5" id="KW-0472">Membrane</keyword>
<dbReference type="Gene3D" id="1.20.1070.10">
    <property type="entry name" value="Rhodopsin 7-helix transmembrane proteins"/>
    <property type="match status" value="1"/>
</dbReference>